<accession>A0A8S1HEK9</accession>
<evidence type="ECO:0000256" key="2">
    <source>
        <dbReference type="ARBA" id="ARBA00007937"/>
    </source>
</evidence>
<dbReference type="InterPro" id="IPR002123">
    <property type="entry name" value="Plipid/glycerol_acylTrfase"/>
</dbReference>
<name>A0A8S1HEK9_9PELO</name>
<dbReference type="Pfam" id="PF01553">
    <property type="entry name" value="Acyltransferase"/>
    <property type="match status" value="1"/>
</dbReference>
<evidence type="ECO:0000256" key="3">
    <source>
        <dbReference type="ARBA" id="ARBA00022679"/>
    </source>
</evidence>
<sequence length="664" mass="76307">MPCRNGRLVRYPEFEDFLAGVRKNGPLHWICQRRNFPVGSRVGSSPSARSLADIKRSVLESSRVKNVVAEEAIRRDWKEKLVFKEAEAILEEMAHAYSIYNVRALGFVVCAAMEKMFDSIMVNEQMLLKIRAMSPNDAVIFMPSHKTYMDFIILSLICFHYEIQLPAIAAGMDFMNMKFIGELLRRSGAFFMRRSFGHDKLYWAVFTEYVQSHIVFNDRPVEFFVEGTRSRVGKSLHPKYGLLQIVLEPYLRGSTFDITIVPVSMTYDKILEEKLYAYELLGFPKPKESTSGLFKAREILNKKNGSCFLTFGEPISVRKYFGVSLHRSAFVCQPDSQFVLDDQAKREIKRFAHQVVEIQNKNAVITVWSLASMVMLQELDLNDLTTFRYRWLHEKVHDLLKLLHLLGTTVNVQENLDHDLRNYLTIHEDLFERSSDEDFVLRLVDQPVEQDSAGISKIIMGRAVSRLILTTYSNGMIHAVDSEGILCILVRSMESASIDQLRKDWLHFLLKREFVSTPGELNKLFDETLGILLEARILDIFEERPVILAENYSRKLELMILPYIFNFKMIFDAAKSLPATFKSLNEVVPKVQEHICNVYSTGSQPVRLSFLSTEPIKNALLALLDLQAIRRTEAGFEIDSGKLTQEQSRIGNYVNSRKNANSKL</sequence>
<comment type="caution">
    <text evidence="8">The sequence shown here is derived from an EMBL/GenBank/DDBJ whole genome shotgun (WGS) entry which is preliminary data.</text>
</comment>
<dbReference type="Proteomes" id="UP000835052">
    <property type="component" value="Unassembled WGS sequence"/>
</dbReference>
<keyword evidence="3 6" id="KW-0808">Transferase</keyword>
<comment type="subcellular location">
    <subcellularLocation>
        <location evidence="1">Endomembrane system</location>
        <topology evidence="1">Peripheral membrane protein</topology>
    </subcellularLocation>
</comment>
<dbReference type="GO" id="GO:0004366">
    <property type="term" value="F:glycerol-3-phosphate O-acyltransferase activity"/>
    <property type="evidence" value="ECO:0007669"/>
    <property type="project" value="TreeGrafter"/>
</dbReference>
<feature type="domain" description="Phospholipid/glycerol acyltransferase" evidence="7">
    <location>
        <begin position="139"/>
        <end position="268"/>
    </location>
</feature>
<dbReference type="PIRSF" id="PIRSF000437">
    <property type="entry name" value="GPAT_DHAPAT"/>
    <property type="match status" value="1"/>
</dbReference>
<dbReference type="EMBL" id="CAJGYM010000049">
    <property type="protein sequence ID" value="CAD6194923.1"/>
    <property type="molecule type" value="Genomic_DNA"/>
</dbReference>
<dbReference type="OrthoDB" id="10255570at2759"/>
<keyword evidence="4" id="KW-0472">Membrane</keyword>
<dbReference type="CDD" id="cd07993">
    <property type="entry name" value="LPLAT_DHAPAT-like"/>
    <property type="match status" value="1"/>
</dbReference>
<evidence type="ECO:0000256" key="4">
    <source>
        <dbReference type="ARBA" id="ARBA00023136"/>
    </source>
</evidence>
<dbReference type="GO" id="GO:0019432">
    <property type="term" value="P:triglyceride biosynthetic process"/>
    <property type="evidence" value="ECO:0007669"/>
    <property type="project" value="TreeGrafter"/>
</dbReference>
<keyword evidence="9" id="KW-1185">Reference proteome</keyword>
<keyword evidence="5 6" id="KW-0012">Acyltransferase</keyword>
<dbReference type="GO" id="GO:0008611">
    <property type="term" value="P:ether lipid biosynthetic process"/>
    <property type="evidence" value="ECO:0007669"/>
    <property type="project" value="TreeGrafter"/>
</dbReference>
<dbReference type="PANTHER" id="PTHR12563">
    <property type="entry name" value="GLYCEROL-3-PHOSPHATE ACYLTRANSFERASE"/>
    <property type="match status" value="1"/>
</dbReference>
<dbReference type="SMART" id="SM00563">
    <property type="entry name" value="PlsC"/>
    <property type="match status" value="1"/>
</dbReference>
<dbReference type="GO" id="GO:0012505">
    <property type="term" value="C:endomembrane system"/>
    <property type="evidence" value="ECO:0007669"/>
    <property type="project" value="UniProtKB-SubCell"/>
</dbReference>
<dbReference type="GO" id="GO:0008654">
    <property type="term" value="P:phospholipid biosynthetic process"/>
    <property type="evidence" value="ECO:0007669"/>
    <property type="project" value="TreeGrafter"/>
</dbReference>
<dbReference type="PANTHER" id="PTHR12563:SF17">
    <property type="entry name" value="DIHYDROXYACETONE PHOSPHATE ACYLTRANSFERASE"/>
    <property type="match status" value="1"/>
</dbReference>
<evidence type="ECO:0000259" key="7">
    <source>
        <dbReference type="SMART" id="SM00563"/>
    </source>
</evidence>
<dbReference type="AlphaFoldDB" id="A0A8S1HEK9"/>
<comment type="similarity">
    <text evidence="2 6">Belongs to the GPAT/DAPAT family.</text>
</comment>
<dbReference type="SUPFAM" id="SSF69593">
    <property type="entry name" value="Glycerol-3-phosphate (1)-acyltransferase"/>
    <property type="match status" value="1"/>
</dbReference>
<evidence type="ECO:0000256" key="1">
    <source>
        <dbReference type="ARBA" id="ARBA00004184"/>
    </source>
</evidence>
<dbReference type="GO" id="GO:0031966">
    <property type="term" value="C:mitochondrial membrane"/>
    <property type="evidence" value="ECO:0007669"/>
    <property type="project" value="TreeGrafter"/>
</dbReference>
<organism evidence="8 9">
    <name type="scientific">Caenorhabditis auriculariae</name>
    <dbReference type="NCBI Taxonomy" id="2777116"/>
    <lineage>
        <taxon>Eukaryota</taxon>
        <taxon>Metazoa</taxon>
        <taxon>Ecdysozoa</taxon>
        <taxon>Nematoda</taxon>
        <taxon>Chromadorea</taxon>
        <taxon>Rhabditida</taxon>
        <taxon>Rhabditina</taxon>
        <taxon>Rhabditomorpha</taxon>
        <taxon>Rhabditoidea</taxon>
        <taxon>Rhabditidae</taxon>
        <taxon>Peloderinae</taxon>
        <taxon>Caenorhabditis</taxon>
    </lineage>
</organism>
<dbReference type="GO" id="GO:0006631">
    <property type="term" value="P:fatty acid metabolic process"/>
    <property type="evidence" value="ECO:0007669"/>
    <property type="project" value="TreeGrafter"/>
</dbReference>
<evidence type="ECO:0000313" key="9">
    <source>
        <dbReference type="Proteomes" id="UP000835052"/>
    </source>
</evidence>
<evidence type="ECO:0000256" key="6">
    <source>
        <dbReference type="PIRNR" id="PIRNR000437"/>
    </source>
</evidence>
<dbReference type="GO" id="GO:0016287">
    <property type="term" value="F:glycerone-phosphate O-acyltransferase activity"/>
    <property type="evidence" value="ECO:0007669"/>
    <property type="project" value="TreeGrafter"/>
</dbReference>
<evidence type="ECO:0000256" key="5">
    <source>
        <dbReference type="ARBA" id="ARBA00023315"/>
    </source>
</evidence>
<proteinExistence type="inferred from homology"/>
<dbReference type="Pfam" id="PF19277">
    <property type="entry name" value="GPAT_C"/>
    <property type="match status" value="1"/>
</dbReference>
<dbReference type="InterPro" id="IPR022284">
    <property type="entry name" value="GPAT/DHAPAT"/>
</dbReference>
<dbReference type="InterPro" id="IPR041728">
    <property type="entry name" value="GPAT/DHAPAT_LPLAT"/>
</dbReference>
<evidence type="ECO:0000313" key="8">
    <source>
        <dbReference type="EMBL" id="CAD6194923.1"/>
    </source>
</evidence>
<protein>
    <recommendedName>
        <fullName evidence="7">Phospholipid/glycerol acyltransferase domain-containing protein</fullName>
    </recommendedName>
</protein>
<gene>
    <name evidence="8" type="ORF">CAUJ_LOCUS10842</name>
</gene>
<dbReference type="GO" id="GO:0005778">
    <property type="term" value="C:peroxisomal membrane"/>
    <property type="evidence" value="ECO:0007669"/>
    <property type="project" value="TreeGrafter"/>
</dbReference>
<reference evidence="8" key="1">
    <citation type="submission" date="2020-10" db="EMBL/GenBank/DDBJ databases">
        <authorList>
            <person name="Kikuchi T."/>
        </authorList>
    </citation>
    <scope>NUCLEOTIDE SEQUENCE</scope>
    <source>
        <strain evidence="8">NKZ352</strain>
    </source>
</reference>
<dbReference type="InterPro" id="IPR045520">
    <property type="entry name" value="GPAT/DHAPAT_C"/>
</dbReference>